<evidence type="ECO:0000313" key="15">
    <source>
        <dbReference type="Ensembl" id="ENSLACP00000016335.1"/>
    </source>
</evidence>
<dbReference type="Bgee" id="ENSLACG00000014392">
    <property type="expression patterns" value="Expressed in muscle tissue and 6 other cell types or tissues"/>
</dbReference>
<evidence type="ECO:0000256" key="6">
    <source>
        <dbReference type="ARBA" id="ARBA00022490"/>
    </source>
</evidence>
<proteinExistence type="inferred from homology"/>
<dbReference type="FunCoup" id="H3B364">
    <property type="interactions" value="213"/>
</dbReference>
<evidence type="ECO:0000256" key="4">
    <source>
        <dbReference type="ARBA" id="ARBA00022448"/>
    </source>
</evidence>
<dbReference type="GeneTree" id="ENSGT00390000006521"/>
<evidence type="ECO:0000256" key="3">
    <source>
        <dbReference type="ARBA" id="ARBA00021423"/>
    </source>
</evidence>
<keyword evidence="11" id="KW-0342">GTP-binding</keyword>
<dbReference type="AlphaFoldDB" id="H3B364"/>
<evidence type="ECO:0000313" key="16">
    <source>
        <dbReference type="Proteomes" id="UP000008672"/>
    </source>
</evidence>
<dbReference type="GO" id="GO:0005929">
    <property type="term" value="C:cilium"/>
    <property type="evidence" value="ECO:0007669"/>
    <property type="project" value="UniProtKB-ARBA"/>
</dbReference>
<dbReference type="OMA" id="PSMHHET"/>
<dbReference type="PRINTS" id="PR00449">
    <property type="entry name" value="RASTRNSFRMNG"/>
</dbReference>
<dbReference type="GO" id="GO:0005815">
    <property type="term" value="C:microtubule organizing center"/>
    <property type="evidence" value="ECO:0007669"/>
    <property type="project" value="UniProtKB-ARBA"/>
</dbReference>
<evidence type="ECO:0000256" key="9">
    <source>
        <dbReference type="ARBA" id="ARBA00022927"/>
    </source>
</evidence>
<dbReference type="SMART" id="SM00175">
    <property type="entry name" value="RAB"/>
    <property type="match status" value="1"/>
</dbReference>
<dbReference type="InParanoid" id="H3B364"/>
<keyword evidence="16" id="KW-1185">Reference proteome</keyword>
<protein>
    <recommendedName>
        <fullName evidence="3">Ciliogenesis and planar polarity effector 2</fullName>
    </recommendedName>
    <alternativeName>
        <fullName evidence="14">REM2- and Rab-like small GTPase 1</fullName>
    </alternativeName>
</protein>
<keyword evidence="13" id="KW-0966">Cell projection</keyword>
<evidence type="ECO:0000256" key="14">
    <source>
        <dbReference type="ARBA" id="ARBA00030243"/>
    </source>
</evidence>
<dbReference type="Proteomes" id="UP000008672">
    <property type="component" value="Unassembled WGS sequence"/>
</dbReference>
<dbReference type="GO" id="GO:0005525">
    <property type="term" value="F:GTP binding"/>
    <property type="evidence" value="ECO:0007669"/>
    <property type="project" value="UniProtKB-KW"/>
</dbReference>
<dbReference type="InterPro" id="IPR039677">
    <property type="entry name" value="RSG1"/>
</dbReference>
<reference evidence="16" key="1">
    <citation type="submission" date="2011-08" db="EMBL/GenBank/DDBJ databases">
        <title>The draft genome of Latimeria chalumnae.</title>
        <authorList>
            <person name="Di Palma F."/>
            <person name="Alfoldi J."/>
            <person name="Johnson J."/>
            <person name="Berlin A."/>
            <person name="Gnerre S."/>
            <person name="Jaffe D."/>
            <person name="MacCallum I."/>
            <person name="Young S."/>
            <person name="Walker B.J."/>
            <person name="Lander E."/>
            <person name="Lindblad-Toh K."/>
        </authorList>
    </citation>
    <scope>NUCLEOTIDE SEQUENCE [LARGE SCALE GENOMIC DNA]</scope>
    <source>
        <strain evidence="16">Wild caught</strain>
    </source>
</reference>
<evidence type="ECO:0000256" key="7">
    <source>
        <dbReference type="ARBA" id="ARBA00022741"/>
    </source>
</evidence>
<keyword evidence="8" id="KW-0970">Cilium biogenesis/degradation</keyword>
<comment type="similarity">
    <text evidence="2">Belongs to the small GTPase superfamily. Rab family.</text>
</comment>
<dbReference type="InterPro" id="IPR001806">
    <property type="entry name" value="Small_GTPase"/>
</dbReference>
<keyword evidence="5" id="KW-0268">Exocytosis</keyword>
<organism evidence="15 16">
    <name type="scientific">Latimeria chalumnae</name>
    <name type="common">Coelacanth</name>
    <dbReference type="NCBI Taxonomy" id="7897"/>
    <lineage>
        <taxon>Eukaryota</taxon>
        <taxon>Metazoa</taxon>
        <taxon>Chordata</taxon>
        <taxon>Craniata</taxon>
        <taxon>Vertebrata</taxon>
        <taxon>Euteleostomi</taxon>
        <taxon>Coelacanthiformes</taxon>
        <taxon>Coelacanthidae</taxon>
        <taxon>Latimeria</taxon>
    </lineage>
</organism>
<keyword evidence="4" id="KW-0813">Transport</keyword>
<keyword evidence="9" id="KW-0653">Protein transport</keyword>
<dbReference type="PANTHER" id="PTHR14983:SF1">
    <property type="entry name" value="CILIOGENESIS AND PLANAR POLARITY EFFECTOR 2"/>
    <property type="match status" value="1"/>
</dbReference>
<dbReference type="SUPFAM" id="SSF52540">
    <property type="entry name" value="P-loop containing nucleoside triphosphate hydrolases"/>
    <property type="match status" value="1"/>
</dbReference>
<keyword evidence="10" id="KW-0969">Cilium</keyword>
<evidence type="ECO:0000256" key="13">
    <source>
        <dbReference type="ARBA" id="ARBA00023273"/>
    </source>
</evidence>
<dbReference type="Ensembl" id="ENSLACT00000016449.1">
    <property type="protein sequence ID" value="ENSLACP00000016335.1"/>
    <property type="gene ID" value="ENSLACG00000014392.1"/>
</dbReference>
<dbReference type="eggNOG" id="KOG0395">
    <property type="taxonomic scope" value="Eukaryota"/>
</dbReference>
<evidence type="ECO:0000256" key="2">
    <source>
        <dbReference type="ARBA" id="ARBA00006270"/>
    </source>
</evidence>
<dbReference type="Gene3D" id="3.40.50.300">
    <property type="entry name" value="P-loop containing nucleotide triphosphate hydrolases"/>
    <property type="match status" value="1"/>
</dbReference>
<comment type="subcellular location">
    <subcellularLocation>
        <location evidence="1">Cytoplasm</location>
        <location evidence="1">Cytoskeleton</location>
        <location evidence="1">Cilium basal body</location>
    </subcellularLocation>
</comment>
<evidence type="ECO:0000256" key="8">
    <source>
        <dbReference type="ARBA" id="ARBA00022794"/>
    </source>
</evidence>
<reference evidence="15" key="2">
    <citation type="submission" date="2025-08" db="UniProtKB">
        <authorList>
            <consortium name="Ensembl"/>
        </authorList>
    </citation>
    <scope>IDENTIFICATION</scope>
</reference>
<dbReference type="FunFam" id="3.40.50.300:FF:001043">
    <property type="entry name" value="ciliogenesis and planar polarity effector 2"/>
    <property type="match status" value="1"/>
</dbReference>
<dbReference type="PANTHER" id="PTHR14983">
    <property type="entry name" value="CILIOGENESIS AND PLANAR POLARITY EFFECTOR 2"/>
    <property type="match status" value="1"/>
</dbReference>
<gene>
    <name evidence="15" type="primary">CPLANE2</name>
</gene>
<dbReference type="Pfam" id="PF00071">
    <property type="entry name" value="Ras"/>
    <property type="match status" value="1"/>
</dbReference>
<keyword evidence="6" id="KW-0963">Cytoplasm</keyword>
<dbReference type="GO" id="GO:0030030">
    <property type="term" value="P:cell projection organization"/>
    <property type="evidence" value="ECO:0007669"/>
    <property type="project" value="UniProtKB-KW"/>
</dbReference>
<dbReference type="STRING" id="7897.ENSLACP00000016335"/>
<evidence type="ECO:0000256" key="12">
    <source>
        <dbReference type="ARBA" id="ARBA00023212"/>
    </source>
</evidence>
<evidence type="ECO:0000256" key="10">
    <source>
        <dbReference type="ARBA" id="ARBA00023069"/>
    </source>
</evidence>
<dbReference type="GO" id="GO:0003924">
    <property type="term" value="F:GTPase activity"/>
    <property type="evidence" value="ECO:0007669"/>
    <property type="project" value="InterPro"/>
</dbReference>
<dbReference type="PROSITE" id="PS51419">
    <property type="entry name" value="RAB"/>
    <property type="match status" value="1"/>
</dbReference>
<dbReference type="EMBL" id="AFYH01072349">
    <property type="status" value="NOT_ANNOTATED_CDS"/>
    <property type="molecule type" value="Genomic_DNA"/>
</dbReference>
<keyword evidence="7" id="KW-0547">Nucleotide-binding</keyword>
<reference evidence="15" key="3">
    <citation type="submission" date="2025-09" db="UniProtKB">
        <authorList>
            <consortium name="Ensembl"/>
        </authorList>
    </citation>
    <scope>IDENTIFICATION</scope>
</reference>
<dbReference type="EMBL" id="AFYH01072350">
    <property type="status" value="NOT_ANNOTATED_CDS"/>
    <property type="molecule type" value="Genomic_DNA"/>
</dbReference>
<evidence type="ECO:0000256" key="1">
    <source>
        <dbReference type="ARBA" id="ARBA00004120"/>
    </source>
</evidence>
<keyword evidence="12" id="KW-0206">Cytoskeleton</keyword>
<evidence type="ECO:0000256" key="5">
    <source>
        <dbReference type="ARBA" id="ARBA00022483"/>
    </source>
</evidence>
<sequence>CARALVFGGNVIASETGLSCPDRYKSSKGKEYLTNILREKRRKIFGLIERPVLPPQVAADTASYKIFVSGKSGVGKTALVSKIAGLEVPCVHHETTGIQTTVTYWPVKLRDSERVIMFRFQFWDCGEAALKKFDHILPACKEKLDAILLLFSFTDRSSFDDLPNHMLRSVTDSENIVKVVVGTKFDQFMHTDVTEKEVQEFQLTWLLPVFRMKSVNGPWLSDGRTLDGRAGLAEVAHLLNALAERLWHQDQVAAGLVAGTSYAQEN</sequence>
<dbReference type="GO" id="GO:0015031">
    <property type="term" value="P:protein transport"/>
    <property type="evidence" value="ECO:0007669"/>
    <property type="project" value="UniProtKB-KW"/>
</dbReference>
<dbReference type="GO" id="GO:0006887">
    <property type="term" value="P:exocytosis"/>
    <property type="evidence" value="ECO:0007669"/>
    <property type="project" value="UniProtKB-KW"/>
</dbReference>
<accession>H3B364</accession>
<evidence type="ECO:0000256" key="11">
    <source>
        <dbReference type="ARBA" id="ARBA00023134"/>
    </source>
</evidence>
<dbReference type="InterPro" id="IPR027417">
    <property type="entry name" value="P-loop_NTPase"/>
</dbReference>
<name>H3B364_LATCH</name>